<dbReference type="STRING" id="1792290.MSP8886_01415"/>
<dbReference type="GO" id="GO:0004527">
    <property type="term" value="F:exonuclease activity"/>
    <property type="evidence" value="ECO:0007669"/>
    <property type="project" value="UniProtKB-KW"/>
</dbReference>
<dbReference type="OrthoDB" id="6197714at2"/>
<gene>
    <name evidence="4" type="primary">orn_1</name>
    <name evidence="4" type="ORF">MSP8886_01415</name>
</gene>
<feature type="domain" description="Exonuclease" evidence="3">
    <location>
        <begin position="89"/>
        <end position="195"/>
    </location>
</feature>
<keyword evidence="2" id="KW-0269">Exonuclease</keyword>
<organism evidence="4 5">
    <name type="scientific">Marinomonas spartinae</name>
    <dbReference type="NCBI Taxonomy" id="1792290"/>
    <lineage>
        <taxon>Bacteria</taxon>
        <taxon>Pseudomonadati</taxon>
        <taxon>Pseudomonadota</taxon>
        <taxon>Gammaproteobacteria</taxon>
        <taxon>Oceanospirillales</taxon>
        <taxon>Oceanospirillaceae</taxon>
        <taxon>Marinomonas</taxon>
    </lineage>
</organism>
<evidence type="ECO:0000313" key="4">
    <source>
        <dbReference type="EMBL" id="SBS29046.1"/>
    </source>
</evidence>
<dbReference type="Pfam" id="PF00929">
    <property type="entry name" value="RNase_T"/>
    <property type="match status" value="1"/>
</dbReference>
<keyword evidence="1" id="KW-0540">Nuclease</keyword>
<evidence type="ECO:0000256" key="1">
    <source>
        <dbReference type="ARBA" id="ARBA00022722"/>
    </source>
</evidence>
<proteinExistence type="predicted"/>
<reference evidence="4 5" key="1">
    <citation type="submission" date="2016-06" db="EMBL/GenBank/DDBJ databases">
        <authorList>
            <person name="Kjaerup R.B."/>
            <person name="Dalgaard T.S."/>
            <person name="Juul-Madsen H.R."/>
        </authorList>
    </citation>
    <scope>NUCLEOTIDE SEQUENCE [LARGE SCALE GENOMIC DNA]</scope>
    <source>
        <strain evidence="4 5">CECT 8886</strain>
    </source>
</reference>
<name>A0A1A8TBQ6_9GAMM</name>
<evidence type="ECO:0000256" key="2">
    <source>
        <dbReference type="ARBA" id="ARBA00022839"/>
    </source>
</evidence>
<dbReference type="GO" id="GO:0003676">
    <property type="term" value="F:nucleic acid binding"/>
    <property type="evidence" value="ECO:0007669"/>
    <property type="project" value="InterPro"/>
</dbReference>
<dbReference type="InterPro" id="IPR036397">
    <property type="entry name" value="RNaseH_sf"/>
</dbReference>
<keyword evidence="5" id="KW-1185">Reference proteome</keyword>
<sequence>MSNVMLVGCDLETGGLNGYETLENGERVHGALHYPILEMAFVICDDKLQERYRISVGIWDESFLGRMDPWALDTHTKSGLIDQLRNKSGEHVAVYSSNEKAVRHVLGWLMHHGVTKYDRKAKTGGVLFGNSIGFDVSYLDAQMPQLKDFFHYRTVDVSSIDLLRQTAWSNAGLPKVEKTYAHTAMSDIQETLKELGTYTAGLEGRLIPPLKIGGDVLMGRENRYGWKLEELLGKVAAELAVKTKRLEESLAGDLADEAIRNNLRIRESLLKAQSIQFSTMKSFEKLGPDHGPSSPRI</sequence>
<protein>
    <submittedName>
        <fullName evidence="4">Oligoribonuclease</fullName>
        <ecNumber evidence="4">3.1.-.-</ecNumber>
    </submittedName>
</protein>
<keyword evidence="4" id="KW-0378">Hydrolase</keyword>
<dbReference type="InterPro" id="IPR013520">
    <property type="entry name" value="Ribonucl_H"/>
</dbReference>
<evidence type="ECO:0000313" key="5">
    <source>
        <dbReference type="Proteomes" id="UP000092544"/>
    </source>
</evidence>
<accession>A0A1A8TBQ6</accession>
<dbReference type="NCBIfam" id="NF003765">
    <property type="entry name" value="PRK05359.1"/>
    <property type="match status" value="1"/>
</dbReference>
<dbReference type="EMBL" id="FLOB01000002">
    <property type="protein sequence ID" value="SBS29046.1"/>
    <property type="molecule type" value="Genomic_DNA"/>
</dbReference>
<dbReference type="Proteomes" id="UP000092544">
    <property type="component" value="Unassembled WGS sequence"/>
</dbReference>
<dbReference type="EC" id="3.1.-.-" evidence="4"/>
<dbReference type="Gene3D" id="3.30.420.10">
    <property type="entry name" value="Ribonuclease H-like superfamily/Ribonuclease H"/>
    <property type="match status" value="1"/>
</dbReference>
<dbReference type="GO" id="GO:0006259">
    <property type="term" value="P:DNA metabolic process"/>
    <property type="evidence" value="ECO:0007669"/>
    <property type="project" value="UniProtKB-ARBA"/>
</dbReference>
<dbReference type="AlphaFoldDB" id="A0A1A8TBQ6"/>
<dbReference type="RefSeq" id="WP_067014081.1">
    <property type="nucleotide sequence ID" value="NZ_FLOB01000002.1"/>
</dbReference>
<evidence type="ECO:0000259" key="3">
    <source>
        <dbReference type="Pfam" id="PF00929"/>
    </source>
</evidence>
<dbReference type="InterPro" id="IPR012337">
    <property type="entry name" value="RNaseH-like_sf"/>
</dbReference>
<dbReference type="SUPFAM" id="SSF53098">
    <property type="entry name" value="Ribonuclease H-like"/>
    <property type="match status" value="1"/>
</dbReference>